<dbReference type="GO" id="GO:0010185">
    <property type="term" value="P:regulation of cellular defense response"/>
    <property type="evidence" value="ECO:0007669"/>
    <property type="project" value="UniProtKB-ARBA"/>
</dbReference>
<dbReference type="InterPro" id="IPR016187">
    <property type="entry name" value="CTDL_fold"/>
</dbReference>
<comment type="subunit">
    <text evidence="3">Homotrimer.</text>
</comment>
<dbReference type="InterPro" id="IPR001304">
    <property type="entry name" value="C-type_lectin-like"/>
</dbReference>
<evidence type="ECO:0000256" key="1">
    <source>
        <dbReference type="ARBA" id="ARBA00002219"/>
    </source>
</evidence>
<dbReference type="InterPro" id="IPR051941">
    <property type="entry name" value="BG_Antigen-Binding_Lectin"/>
</dbReference>
<keyword evidence="5" id="KW-0430">Lectin</keyword>
<protein>
    <submittedName>
        <fullName evidence="12">TECPR2 protein</fullName>
    </submittedName>
</protein>
<feature type="domain" description="F5/8 type C" evidence="10">
    <location>
        <begin position="1943"/>
        <end position="2047"/>
    </location>
</feature>
<dbReference type="Pfam" id="PF00059">
    <property type="entry name" value="Lectin_C"/>
    <property type="match status" value="1"/>
</dbReference>
<dbReference type="InterPro" id="IPR006624">
    <property type="entry name" value="Beta-propeller_rpt_TECPR"/>
</dbReference>
<evidence type="ECO:0000256" key="9">
    <source>
        <dbReference type="SAM" id="SignalP"/>
    </source>
</evidence>
<dbReference type="PROSITE" id="PS50041">
    <property type="entry name" value="C_TYPE_LECTIN_2"/>
    <property type="match status" value="1"/>
</dbReference>
<dbReference type="InterPro" id="IPR006585">
    <property type="entry name" value="FTP1"/>
</dbReference>
<keyword evidence="7" id="KW-1015">Disulfide bond</keyword>
<feature type="region of interest" description="Disordered" evidence="8">
    <location>
        <begin position="139"/>
        <end position="162"/>
    </location>
</feature>
<dbReference type="PROSITE" id="PS00615">
    <property type="entry name" value="C_TYPE_LECTIN_1"/>
    <property type="match status" value="1"/>
</dbReference>
<feature type="domain" description="F5/8 type C" evidence="10">
    <location>
        <begin position="276"/>
        <end position="437"/>
    </location>
</feature>
<dbReference type="InterPro" id="IPR008979">
    <property type="entry name" value="Galactose-bd-like_sf"/>
</dbReference>
<organism evidence="12 13">
    <name type="scientific">Branchiostoma lanceolatum</name>
    <name type="common">Common lancelet</name>
    <name type="synonym">Amphioxus lanceolatum</name>
    <dbReference type="NCBI Taxonomy" id="7740"/>
    <lineage>
        <taxon>Eukaryota</taxon>
        <taxon>Metazoa</taxon>
        <taxon>Chordata</taxon>
        <taxon>Cephalochordata</taxon>
        <taxon>Leptocardii</taxon>
        <taxon>Amphioxiformes</taxon>
        <taxon>Branchiostomatidae</taxon>
        <taxon>Branchiostoma</taxon>
    </lineage>
</organism>
<dbReference type="Proteomes" id="UP000838412">
    <property type="component" value="Chromosome 3"/>
</dbReference>
<dbReference type="GO" id="GO:0046872">
    <property type="term" value="F:metal ion binding"/>
    <property type="evidence" value="ECO:0007669"/>
    <property type="project" value="UniProtKB-KW"/>
</dbReference>
<evidence type="ECO:0000256" key="6">
    <source>
        <dbReference type="ARBA" id="ARBA00022837"/>
    </source>
</evidence>
<name>A0A8J9ZKM1_BRALA</name>
<feature type="region of interest" description="Disordered" evidence="8">
    <location>
        <begin position="1725"/>
        <end position="1784"/>
    </location>
</feature>
<comment type="similarity">
    <text evidence="2">Belongs to the fucolectin family.</text>
</comment>
<evidence type="ECO:0000259" key="11">
    <source>
        <dbReference type="PROSITE" id="PS50041"/>
    </source>
</evidence>
<dbReference type="PANTHER" id="PTHR45713">
    <property type="entry name" value="FTP DOMAIN-CONTAINING PROTEIN"/>
    <property type="match status" value="1"/>
</dbReference>
<reference evidence="12" key="1">
    <citation type="submission" date="2022-01" db="EMBL/GenBank/DDBJ databases">
        <authorList>
            <person name="Braso-Vives M."/>
        </authorList>
    </citation>
    <scope>NUCLEOTIDE SEQUENCE</scope>
</reference>
<evidence type="ECO:0000256" key="2">
    <source>
        <dbReference type="ARBA" id="ARBA00010147"/>
    </source>
</evidence>
<dbReference type="InterPro" id="IPR000421">
    <property type="entry name" value="FA58C"/>
</dbReference>
<evidence type="ECO:0000313" key="13">
    <source>
        <dbReference type="Proteomes" id="UP000838412"/>
    </source>
</evidence>
<dbReference type="OrthoDB" id="547680at2759"/>
<feature type="domain" description="F5/8 type C" evidence="10">
    <location>
        <begin position="1360"/>
        <end position="1442"/>
    </location>
</feature>
<evidence type="ECO:0000256" key="5">
    <source>
        <dbReference type="ARBA" id="ARBA00022734"/>
    </source>
</evidence>
<feature type="domain" description="C-type lectin" evidence="11">
    <location>
        <begin position="2107"/>
        <end position="2216"/>
    </location>
</feature>
<accession>A0A8J9ZKM1</accession>
<keyword evidence="13" id="KW-1185">Reference proteome</keyword>
<feature type="domain" description="F5/8 type C" evidence="10">
    <location>
        <begin position="122"/>
        <end position="269"/>
    </location>
</feature>
<dbReference type="InterPro" id="IPR018378">
    <property type="entry name" value="C-type_lectin_CS"/>
</dbReference>
<dbReference type="Gene3D" id="2.60.120.260">
    <property type="entry name" value="Galactose-binding domain-like"/>
    <property type="match status" value="9"/>
</dbReference>
<dbReference type="EMBL" id="OV696688">
    <property type="protein sequence ID" value="CAH1256177.1"/>
    <property type="molecule type" value="Genomic_DNA"/>
</dbReference>
<dbReference type="PROSITE" id="PS51257">
    <property type="entry name" value="PROKAR_LIPOPROTEIN"/>
    <property type="match status" value="1"/>
</dbReference>
<dbReference type="SUPFAM" id="SSF49785">
    <property type="entry name" value="Galactose-binding domain-like"/>
    <property type="match status" value="9"/>
</dbReference>
<feature type="domain" description="F5/8 type C" evidence="10">
    <location>
        <begin position="877"/>
        <end position="960"/>
    </location>
</feature>
<dbReference type="Gene3D" id="3.10.100.10">
    <property type="entry name" value="Mannose-Binding Protein A, subunit A"/>
    <property type="match status" value="1"/>
</dbReference>
<comment type="function">
    <text evidence="1">Acts as a defensive agent. Recognizes blood group fucosylated oligosaccharides including A, B, H and Lewis B-type antigens. Does not recognize Lewis A antigen and has low affinity for monovalent haptens.</text>
</comment>
<evidence type="ECO:0000313" key="12">
    <source>
        <dbReference type="EMBL" id="CAH1256177.1"/>
    </source>
</evidence>
<dbReference type="SMART" id="SM00607">
    <property type="entry name" value="FTP"/>
    <property type="match status" value="6"/>
</dbReference>
<keyword evidence="4" id="KW-0479">Metal-binding</keyword>
<feature type="compositionally biased region" description="Acidic residues" evidence="8">
    <location>
        <begin position="1742"/>
        <end position="1784"/>
    </location>
</feature>
<sequence>MRTMGWALLLLLATFACTAAEEFDFEGEEQLFDREDALDEELTETLEDIEELKEDLRRGFSGGGHGHGRGGGLFSGGGHGHGHSGGSFSGGGHGHGGGGLFGHGGFLGTGLGAGHGHGGSVQSAAHGGIGTTNLALNRPAAQSSEQAGGAPERAVDGDDNPDWVGKSCTHTRGENNPWWRVDLGTSQSVGRVVVTNRKDCCSERLENFKVYVGDNPEVTANPTCGGPQSVVGKDVITVNCGGLTGRYVGIALSGVMRFLTLCEVKVFGGSAGGGGFSSGGLGGGGGGGGAAAWLHRDPSWVVDSAGTPWKIGAVTYDAAKVLDGNTDTYWNPTRLSKNYNNWWIVLDFKRPYTLSQIAISHWGDTTHDVKVFKLQKSASGKPYRWEDVKSFGNVQAGTNKRQEFGGFKGTARYWRFVVTQTNSGFQPYLKALDFYGWPAGGGFSGGGFGGSGGQQWSVAGKTWAAVGGTLKFVSIGASGVWGVTAAGLVKYRTGSYGTALGTGSGWETVEGNLVQISVGNGVVWGVNSADQIWIRTGISSASPKGTGWKQLTGGLRVVSCGGKSNYVWGVNYLNEVWMRTGIQTGNLGGTGWQKMDGVLKSISVGQAGVWGVKLDNTVVYRTGTYGNPGSAGRGWKALETRYIKQVSVGMGVVWAVSLNSKIWLLQGITDGNPAGSGWKQIPGSLSAVCVSSGSNQVWGVGSGDQVFRRSGIGGGAGGGGFGAGGVGGGGTTNIALNRPAAQSSTAYGGAAGRAVDGNDNPMWAGKSCTHTTGENNPWWRVDLGTSRSVGRVVVTNRKDCCSERLEGFTVYVGDSPELLSNPTCGGPQSVRGKGVITVNCGGLTGRYVGIALSGAGRMLTLCEVKVFGGSAGGGGGFSSGGLGGGGGGAVGTTNIALNRPAAQSSTAYGGAAGRAVDGNDNPMWAGKSCTHTTGENNPWWRVDLGTSRSVGRVVVTNRKDCCSERLEGFTVYVGDSPELLSNPSCGVPQSVVGKGVITVNCGGLTGRYVGIALSGAGRMLTLCEVKVFGGSAGGGGGFSSGGLGGGGGGAAVGTTNIALNRPAAQSSTAYGGAAGRAVDGNDNAMWAGKSCTHTTGENNPWWRVDLGTSRSVGRVVVTNRKDCCSERLEGFTVYVGDSPELLSNPTCGGPQSVRGKGVITVNCGGLTGRYVGIALSGAGRTLTLCEVKVFGGSAGGGGGFSSGGLGAGGGGAGTTNIALNRPAAQSSTAYGGAAGRAVDGNDNPMWAGKSCTHTTGENNPWWRVDLGSSRSVGRVVVTNRKDCCSERLEGFTVYVGDSPELLSNPSCGGPQSVVGKGVITVNCGGLTGRYVGIALSGAGRMLTLCEVKVFGGSAGGGGGFSSGGLGGGGGAVGTTNIALNRPAAQSSTAYGGAAGRAVDGNDSPMWAGKSCTHTTGENNPWWRVDLGTSRSVGRVVVTNRKDCCSERLEGFTVYVGDSPELLSNPSCGVPQSVVGKGVITVNCGGLTGRYVGIALSGAGRMLTLCEVKVFGGKTWDAVGGALRLVSIGASGVWGVTAAGLVKYRTGSYGNALGTGSGWETVNAGRSLVQVSVGNGVVWGVNAENQIWLRTGISSANPKGIGWQQIPGSMRVVSCGGKSNAVWGVNNRNEVFRRRGITPGNLAGTSWKKIAGVLKSISVGQAGVWGLKSDNSLRYRTGTYGNPGSAGRGWKVLTRQSVKQLTVGIGVIWAVSPDSKVWILQVPPVTRSGESAPGTRSSGGAASEEEASEEEPLREEEALEEEALEEQAPEEEPLEEEEASEEDLLVEEASEKEAINLSTIPGAWLTWSLPSGSITSAGTTGANDGPAAVLNGDPNTYWNPQGLPRYHNNWWIIFDLQKTYTISSFKIQNFGDTTHDVTDFKLETSDDKSTWTQVFSTGSVRAGVKTPQPFGGFYGSGRYWRFTVTKTTSGWQPYLVRLTFYGVAGKPNNKALTIPTSGVTSAGTPGPQYGPRNVLDGNPNTYWNPQGLSMNYNNWWIIFDFQRVYTLSAIQITNFGDTAHDVTAFKLETSDDKVTWKRVYSTTGVRPGVKQPQMFGGFSGTGRYWRFTATRTASGNQPYLVGLMFYIIIRREPEKVAPTHFKVVGMLKTVAEAKEYCKTQEKGHLADIKSSGLLNFLMTTIKDIGPTKNYWVGLHDTTMKGGWQWADGTPLSTCSYQNWAPGEPSNIGEHACAQLWAAKGFQLDSDDCNEKKFFICQAVREVEADPGNAFEAMRSSLLREEEELSDRTADKYRRSEADADFHNLVRLADVKKALESEIEFGPTAMEKLNEISRELSECWKEVHPNADDVMADDIPREMSVMWEEQEADDVIAREVGDTPQDASETEEELGSEVDEDAFFEDIEGILEELKEIEDEQDID</sequence>
<feature type="signal peptide" evidence="9">
    <location>
        <begin position="1"/>
        <end position="20"/>
    </location>
</feature>
<feature type="domain" description="F5/8 type C" evidence="10">
    <location>
        <begin position="1200"/>
        <end position="1282"/>
    </location>
</feature>
<feature type="region of interest" description="Disordered" evidence="8">
    <location>
        <begin position="59"/>
        <end position="91"/>
    </location>
</feature>
<keyword evidence="9" id="KW-0732">Signal</keyword>
<dbReference type="PROSITE" id="PS50022">
    <property type="entry name" value="FA58C_3"/>
    <property type="match status" value="9"/>
</dbReference>
<evidence type="ECO:0000256" key="7">
    <source>
        <dbReference type="ARBA" id="ARBA00023157"/>
    </source>
</evidence>
<evidence type="ECO:0000256" key="3">
    <source>
        <dbReference type="ARBA" id="ARBA00011233"/>
    </source>
</evidence>
<dbReference type="SMART" id="SM00706">
    <property type="entry name" value="TECPR"/>
    <property type="match status" value="11"/>
</dbReference>
<dbReference type="Pfam" id="PF19193">
    <property type="entry name" value="Tectonin"/>
    <property type="match status" value="2"/>
</dbReference>
<feature type="region of interest" description="Disordered" evidence="8">
    <location>
        <begin position="2334"/>
        <end position="2355"/>
    </location>
</feature>
<feature type="compositionally biased region" description="Acidic residues" evidence="8">
    <location>
        <begin position="2342"/>
        <end position="2355"/>
    </location>
</feature>
<dbReference type="SUPFAM" id="SSF56436">
    <property type="entry name" value="C-type lectin-like"/>
    <property type="match status" value="1"/>
</dbReference>
<dbReference type="Pfam" id="PF00754">
    <property type="entry name" value="F5_F8_type_C"/>
    <property type="match status" value="3"/>
</dbReference>
<feature type="chain" id="PRO_5035425973" evidence="9">
    <location>
        <begin position="21"/>
        <end position="2378"/>
    </location>
</feature>
<feature type="domain" description="F5/8 type C" evidence="10">
    <location>
        <begin position="719"/>
        <end position="869"/>
    </location>
</feature>
<dbReference type="SMART" id="SM00034">
    <property type="entry name" value="CLECT"/>
    <property type="match status" value="1"/>
</dbReference>
<dbReference type="Pfam" id="PF22633">
    <property type="entry name" value="F5_F8_type_C_2"/>
    <property type="match status" value="6"/>
</dbReference>
<dbReference type="GO" id="GO:0001868">
    <property type="term" value="P:regulation of complement activation, lectin pathway"/>
    <property type="evidence" value="ECO:0007669"/>
    <property type="project" value="UniProtKB-ARBA"/>
</dbReference>
<gene>
    <name evidence="12" type="primary">TECPR2</name>
    <name evidence="12" type="ORF">BLAG_LOCUS14674</name>
</gene>
<feature type="domain" description="F5/8 type C" evidence="10">
    <location>
        <begin position="1038"/>
        <end position="1192"/>
    </location>
</feature>
<evidence type="ECO:0000259" key="10">
    <source>
        <dbReference type="PROSITE" id="PS50022"/>
    </source>
</evidence>
<keyword evidence="6" id="KW-0106">Calcium</keyword>
<dbReference type="InterPro" id="IPR016186">
    <property type="entry name" value="C-type_lectin-like/link_sf"/>
</dbReference>
<dbReference type="CDD" id="cd00037">
    <property type="entry name" value="CLECT"/>
    <property type="match status" value="1"/>
</dbReference>
<evidence type="ECO:0000256" key="8">
    <source>
        <dbReference type="SAM" id="MobiDB-lite"/>
    </source>
</evidence>
<feature type="domain" description="F5/8 type C" evidence="10">
    <location>
        <begin position="1791"/>
        <end position="1942"/>
    </location>
</feature>
<proteinExistence type="inferred from homology"/>
<dbReference type="PANTHER" id="PTHR45713:SF6">
    <property type="entry name" value="F5_8 TYPE C DOMAIN-CONTAINING PROTEIN"/>
    <property type="match status" value="1"/>
</dbReference>
<dbReference type="GO" id="GO:0042806">
    <property type="term" value="F:fucose binding"/>
    <property type="evidence" value="ECO:0007669"/>
    <property type="project" value="UniProtKB-ARBA"/>
</dbReference>
<evidence type="ECO:0000256" key="4">
    <source>
        <dbReference type="ARBA" id="ARBA00022723"/>
    </source>
</evidence>
<feature type="compositionally biased region" description="Gly residues" evidence="8">
    <location>
        <begin position="60"/>
        <end position="91"/>
    </location>
</feature>